<evidence type="ECO:0000313" key="2">
    <source>
        <dbReference type="EMBL" id="EFB73215.1"/>
    </source>
</evidence>
<dbReference type="PANTHER" id="PTHR33420:SF25">
    <property type="entry name" value="PROTEIN FIMF"/>
    <property type="match status" value="1"/>
</dbReference>
<evidence type="ECO:0000259" key="1">
    <source>
        <dbReference type="Pfam" id="PF00419"/>
    </source>
</evidence>
<accession>D1NZE9</accession>
<proteinExistence type="predicted"/>
<dbReference type="Pfam" id="PF00419">
    <property type="entry name" value="Fimbrial"/>
    <property type="match status" value="1"/>
</dbReference>
<feature type="domain" description="Fimbrial-type adhesion" evidence="1">
    <location>
        <begin position="282"/>
        <end position="430"/>
    </location>
</feature>
<name>D1NZE9_9GAMM</name>
<dbReference type="Gene3D" id="2.60.40.1090">
    <property type="entry name" value="Fimbrial-type adhesion domain"/>
    <property type="match status" value="1"/>
</dbReference>
<dbReference type="InterPro" id="IPR036937">
    <property type="entry name" value="Adhesion_dom_fimbrial_sf"/>
</dbReference>
<organism evidence="2 3">
    <name type="scientific">Providencia rustigianii DSM 4541</name>
    <dbReference type="NCBI Taxonomy" id="500637"/>
    <lineage>
        <taxon>Bacteria</taxon>
        <taxon>Pseudomonadati</taxon>
        <taxon>Pseudomonadota</taxon>
        <taxon>Gammaproteobacteria</taxon>
        <taxon>Enterobacterales</taxon>
        <taxon>Morganellaceae</taxon>
        <taxon>Providencia</taxon>
    </lineage>
</organism>
<dbReference type="InterPro" id="IPR008966">
    <property type="entry name" value="Adhesion_dom_sf"/>
</dbReference>
<dbReference type="Proteomes" id="UP000005512">
    <property type="component" value="Unassembled WGS sequence"/>
</dbReference>
<dbReference type="EMBL" id="ABXV02000013">
    <property type="protein sequence ID" value="EFB73215.1"/>
    <property type="molecule type" value="Genomic_DNA"/>
</dbReference>
<dbReference type="HOGENOM" id="CLU_632915_0_0_6"/>
<dbReference type="STRING" id="500637.PROVRUST_05303"/>
<sequence>MKIINVVSLIIILLTTIRSQNPRVIFTEELILINHKIKLAIFLSLMFSSFLANALCSVVGTGINRAPVTYLGPIDPIAIYGLQFQPKGTPLSLSYISGTQLSISNGLNPETVLFRCNAADANQIFEGYYLFRADNAHLASAQIVNGITYWAIWVVGAVSPRTPVSGVDYEFFLGNGINVGNAFGNEPNWTKRMAYEVDPTNSNFIIIKGKHFSGFTNSQIRSGIAVTASNFNPVIPQQLKGFIFFRGPGVNNTMVSNGGNGEPHTIGSFFRVGLRGVSTTAINSCNVERNDANVSLGTHSQNALPSSPVNFSVTVKCDSGSTGIQYGLAPGMENISKNVTDVLLLDPNMGSTAKGVAIEILNSAQSKIPLLNLPATGGVISSVNNWQSLPIPASGGPTSSVDVNLSARIVPYGNEPIAPGVVRSKVTFMLNKN</sequence>
<keyword evidence="3" id="KW-1185">Reference proteome</keyword>
<dbReference type="GO" id="GO:0043709">
    <property type="term" value="P:cell adhesion involved in single-species biofilm formation"/>
    <property type="evidence" value="ECO:0007669"/>
    <property type="project" value="TreeGrafter"/>
</dbReference>
<evidence type="ECO:0000313" key="3">
    <source>
        <dbReference type="Proteomes" id="UP000005512"/>
    </source>
</evidence>
<dbReference type="AlphaFoldDB" id="D1NZE9"/>
<dbReference type="eggNOG" id="COG3539">
    <property type="taxonomic scope" value="Bacteria"/>
</dbReference>
<gene>
    <name evidence="2" type="ORF">PROVRUST_05303</name>
</gene>
<dbReference type="SUPFAM" id="SSF49401">
    <property type="entry name" value="Bacterial adhesins"/>
    <property type="match status" value="1"/>
</dbReference>
<dbReference type="GO" id="GO:0009289">
    <property type="term" value="C:pilus"/>
    <property type="evidence" value="ECO:0007669"/>
    <property type="project" value="InterPro"/>
</dbReference>
<dbReference type="InterPro" id="IPR000259">
    <property type="entry name" value="Adhesion_dom_fimbrial"/>
</dbReference>
<dbReference type="InterPro" id="IPR050263">
    <property type="entry name" value="Bact_Fimbrial_Adh_Pro"/>
</dbReference>
<protein>
    <submittedName>
        <fullName evidence="2">Fimbrial protein</fullName>
    </submittedName>
</protein>
<comment type="caution">
    <text evidence="2">The sequence shown here is derived from an EMBL/GenBank/DDBJ whole genome shotgun (WGS) entry which is preliminary data.</text>
</comment>
<reference evidence="2" key="1">
    <citation type="submission" date="2009-12" db="EMBL/GenBank/DDBJ databases">
        <authorList>
            <person name="Weinstock G."/>
            <person name="Sodergren E."/>
            <person name="Clifton S."/>
            <person name="Fulton L."/>
            <person name="Fulton B."/>
            <person name="Courtney L."/>
            <person name="Fronick C."/>
            <person name="Harrison M."/>
            <person name="Strong C."/>
            <person name="Farmer C."/>
            <person name="Delahaunty K."/>
            <person name="Markovic C."/>
            <person name="Hall O."/>
            <person name="Minx P."/>
            <person name="Tomlinson C."/>
            <person name="Mitreva M."/>
            <person name="Nelson J."/>
            <person name="Hou S."/>
            <person name="Wollam A."/>
            <person name="Pepin K.H."/>
            <person name="Johnson M."/>
            <person name="Bhonagiri V."/>
            <person name="Nash W.E."/>
            <person name="Warren W."/>
            <person name="Chinwalla A."/>
            <person name="Mardis E.R."/>
            <person name="Wilson R.K."/>
        </authorList>
    </citation>
    <scope>NUCLEOTIDE SEQUENCE [LARGE SCALE GENOMIC DNA]</scope>
    <source>
        <strain evidence="2">DSM 4541</strain>
    </source>
</reference>
<dbReference type="PANTHER" id="PTHR33420">
    <property type="entry name" value="FIMBRIAL SUBUNIT ELFA-RELATED"/>
    <property type="match status" value="1"/>
</dbReference>